<organism evidence="16 17">
    <name type="scientific">Anaerostipes rhamnosivorans</name>
    <dbReference type="NCBI Taxonomy" id="1229621"/>
    <lineage>
        <taxon>Bacteria</taxon>
        <taxon>Bacillati</taxon>
        <taxon>Bacillota</taxon>
        <taxon>Clostridia</taxon>
        <taxon>Lachnospirales</taxon>
        <taxon>Lachnospiraceae</taxon>
        <taxon>Anaerostipes</taxon>
    </lineage>
</organism>
<dbReference type="InterPro" id="IPR013013">
    <property type="entry name" value="PTS_EIIC_1"/>
</dbReference>
<keyword evidence="8" id="KW-0418">Kinase</keyword>
<dbReference type="PROSITE" id="PS01035">
    <property type="entry name" value="PTS_EIIB_TYPE_1_CYS"/>
    <property type="match status" value="1"/>
</dbReference>
<name>A0A4P8IC71_9FIRM</name>
<dbReference type="PROSITE" id="PS51098">
    <property type="entry name" value="PTS_EIIB_TYPE_1"/>
    <property type="match status" value="1"/>
</dbReference>
<feature type="domain" description="PTS EIIC type-1" evidence="15">
    <location>
        <begin position="107"/>
        <end position="476"/>
    </location>
</feature>
<evidence type="ECO:0000256" key="7">
    <source>
        <dbReference type="ARBA" id="ARBA00022692"/>
    </source>
</evidence>
<keyword evidence="10 12" id="KW-0472">Membrane</keyword>
<evidence type="ECO:0000256" key="2">
    <source>
        <dbReference type="ARBA" id="ARBA00022448"/>
    </source>
</evidence>
<keyword evidence="17" id="KW-1185">Reference proteome</keyword>
<evidence type="ECO:0000256" key="4">
    <source>
        <dbReference type="ARBA" id="ARBA00022597"/>
    </source>
</evidence>
<dbReference type="SUPFAM" id="SSF51261">
    <property type="entry name" value="Duplicated hybrid motif"/>
    <property type="match status" value="1"/>
</dbReference>
<dbReference type="GO" id="GO:0090589">
    <property type="term" value="F:protein-phosphocysteine-trehalose phosphotransferase system transporter activity"/>
    <property type="evidence" value="ECO:0007669"/>
    <property type="project" value="TreeGrafter"/>
</dbReference>
<feature type="transmembrane region" description="Helical" evidence="12">
    <location>
        <begin position="399"/>
        <end position="420"/>
    </location>
</feature>
<keyword evidence="4" id="KW-0762">Sugar transport</keyword>
<dbReference type="NCBIfam" id="TIGR00830">
    <property type="entry name" value="PTBA"/>
    <property type="match status" value="1"/>
</dbReference>
<reference evidence="16 17" key="1">
    <citation type="submission" date="2019-05" db="EMBL/GenBank/DDBJ databases">
        <title>Complete genome sequencing of Anaerostipes rhamnosivorans.</title>
        <authorList>
            <person name="Bui T.P.N."/>
            <person name="de Vos W.M."/>
        </authorList>
    </citation>
    <scope>NUCLEOTIDE SEQUENCE [LARGE SCALE GENOMIC DNA]</scope>
    <source>
        <strain evidence="16 17">1y2</strain>
    </source>
</reference>
<sequence>MGKYSQDAKELLRLVGGKSNIAAVTHCVTRMRFVLNDPGKADVKNIESMKTVKGTFTQAGQFQVIIGNAVSEFYKDFTEEAGIEGVSKDSVKQAAKKNQNLLQRGVAVVAEIFAPLIPAIIVGGLILGFRNCIDSMYIFENGTKTLCDISQFWKGIDSFLWLIGEAVFHMLPVGICWSVTKKMGTTQMLGIVLGLTLVSGQLLNAYSVASTAAADIPFWDFGFFKVDMIGYQAQVLPAILAALTLVYLERFFRKITPQVVSMIVVPFFSLVLSVIAAHFILGPIGWKIGSAISSVVYAGITGSFKVVFGAVFGFVYAPLVITGLHHMTNAIDLQLIADYKGTMLWPMIALSNIAQGSAVLAMCFLQRKKADAQEVNVPACVSCYLGVTEPAIFGVNLKYAFPFVCGMIGSSVAAVISVATKTAANAIGVGGIPGILSIKPASMLSFAAGMAAAVVIPFILTLIVGKKKGIGAEQEEETKTEVETDLKAYVSGKVIPLKDVKDGVFSEGVMGEGLAVLPDEGTVYAPASGTISVVMEESKHACGISLENGMELLLHIGIDTVAMGGAGFEYRITQGQKVKAGDPLIKFDREKIKKAGYSDAVICVMPEQGNTENLKIYTGMQAKAGETVVVSFDHKGGTDND</sequence>
<dbReference type="InterPro" id="IPR050558">
    <property type="entry name" value="PTS_Sugar-Specific_Components"/>
</dbReference>
<dbReference type="Pfam" id="PF00358">
    <property type="entry name" value="PTS_EIIA_1"/>
    <property type="match status" value="1"/>
</dbReference>
<dbReference type="Pfam" id="PF02378">
    <property type="entry name" value="PTS_EIIC"/>
    <property type="match status" value="1"/>
</dbReference>
<feature type="transmembrane region" description="Helical" evidence="12">
    <location>
        <begin position="260"/>
        <end position="278"/>
    </location>
</feature>
<dbReference type="InterPro" id="IPR036878">
    <property type="entry name" value="Glu_permease_IIB"/>
</dbReference>
<dbReference type="NCBIfam" id="TIGR00826">
    <property type="entry name" value="EIIB_glc"/>
    <property type="match status" value="1"/>
</dbReference>
<dbReference type="NCBIfam" id="TIGR01992">
    <property type="entry name" value="PTS-IIBC-Tre"/>
    <property type="match status" value="1"/>
</dbReference>
<evidence type="ECO:0000256" key="6">
    <source>
        <dbReference type="ARBA" id="ARBA00022683"/>
    </source>
</evidence>
<evidence type="ECO:0000256" key="12">
    <source>
        <dbReference type="SAM" id="Phobius"/>
    </source>
</evidence>
<feature type="transmembrane region" description="Helical" evidence="12">
    <location>
        <begin position="284"/>
        <end position="300"/>
    </location>
</feature>
<dbReference type="PROSITE" id="PS00371">
    <property type="entry name" value="PTS_EIIA_TYPE_1_HIS"/>
    <property type="match status" value="1"/>
</dbReference>
<feature type="transmembrane region" description="Helical" evidence="12">
    <location>
        <begin position="344"/>
        <end position="365"/>
    </location>
</feature>
<feature type="transmembrane region" description="Helical" evidence="12">
    <location>
        <begin position="189"/>
        <end position="209"/>
    </location>
</feature>
<dbReference type="GO" id="GO:0008982">
    <property type="term" value="F:protein-N(PI)-phosphohistidine-sugar phosphotransferase activity"/>
    <property type="evidence" value="ECO:0007669"/>
    <property type="project" value="InterPro"/>
</dbReference>
<feature type="transmembrane region" description="Helical" evidence="12">
    <location>
        <begin position="229"/>
        <end position="248"/>
    </location>
</feature>
<dbReference type="SUPFAM" id="SSF55604">
    <property type="entry name" value="Glucose permease domain IIB"/>
    <property type="match status" value="1"/>
</dbReference>
<dbReference type="Gene3D" id="2.70.70.10">
    <property type="entry name" value="Glucose Permease (Domain IIA)"/>
    <property type="match status" value="1"/>
</dbReference>
<evidence type="ECO:0000256" key="10">
    <source>
        <dbReference type="ARBA" id="ARBA00023136"/>
    </source>
</evidence>
<dbReference type="PROSITE" id="PS51103">
    <property type="entry name" value="PTS_EIIC_TYPE_1"/>
    <property type="match status" value="1"/>
</dbReference>
<evidence type="ECO:0000256" key="3">
    <source>
        <dbReference type="ARBA" id="ARBA00022475"/>
    </source>
</evidence>
<gene>
    <name evidence="16" type="ORF">AR1Y2_0653</name>
</gene>
<dbReference type="PANTHER" id="PTHR30175">
    <property type="entry name" value="PHOSPHOTRANSFERASE SYSTEM TRANSPORT PROTEIN"/>
    <property type="match status" value="1"/>
</dbReference>
<keyword evidence="2" id="KW-0813">Transport</keyword>
<evidence type="ECO:0000256" key="8">
    <source>
        <dbReference type="ARBA" id="ARBA00022777"/>
    </source>
</evidence>
<evidence type="ECO:0000259" key="13">
    <source>
        <dbReference type="PROSITE" id="PS51093"/>
    </source>
</evidence>
<evidence type="ECO:0000259" key="14">
    <source>
        <dbReference type="PROSITE" id="PS51098"/>
    </source>
</evidence>
<dbReference type="InterPro" id="IPR003352">
    <property type="entry name" value="PTS_EIIC"/>
</dbReference>
<evidence type="ECO:0000256" key="9">
    <source>
        <dbReference type="ARBA" id="ARBA00022989"/>
    </source>
</evidence>
<dbReference type="GO" id="GO:0005886">
    <property type="term" value="C:plasma membrane"/>
    <property type="evidence" value="ECO:0007669"/>
    <property type="project" value="UniProtKB-SubCell"/>
</dbReference>
<feature type="domain" description="PTS EIIA type-1" evidence="13">
    <location>
        <begin position="502"/>
        <end position="607"/>
    </location>
</feature>
<evidence type="ECO:0000256" key="5">
    <source>
        <dbReference type="ARBA" id="ARBA00022679"/>
    </source>
</evidence>
<evidence type="ECO:0000259" key="15">
    <source>
        <dbReference type="PROSITE" id="PS51103"/>
    </source>
</evidence>
<dbReference type="AlphaFoldDB" id="A0A4P8IC71"/>
<dbReference type="RefSeq" id="WP_137327689.1">
    <property type="nucleotide sequence ID" value="NZ_CP040058.1"/>
</dbReference>
<dbReference type="EMBL" id="CP040058">
    <property type="protein sequence ID" value="QCP34107.1"/>
    <property type="molecule type" value="Genomic_DNA"/>
</dbReference>
<evidence type="ECO:0000256" key="1">
    <source>
        <dbReference type="ARBA" id="ARBA00004651"/>
    </source>
</evidence>
<feature type="transmembrane region" description="Helical" evidence="12">
    <location>
        <begin position="106"/>
        <end position="129"/>
    </location>
</feature>
<dbReference type="GO" id="GO:0015574">
    <property type="term" value="F:trehalose transmembrane transporter activity"/>
    <property type="evidence" value="ECO:0007669"/>
    <property type="project" value="InterPro"/>
</dbReference>
<evidence type="ECO:0000313" key="17">
    <source>
        <dbReference type="Proteomes" id="UP000298653"/>
    </source>
</evidence>
<feature type="domain" description="PTS EIIB type-1" evidence="14">
    <location>
        <begin position="5"/>
        <end position="87"/>
    </location>
</feature>
<dbReference type="GO" id="GO:0009401">
    <property type="term" value="P:phosphoenolpyruvate-dependent sugar phosphotransferase system"/>
    <property type="evidence" value="ECO:0007669"/>
    <property type="project" value="UniProtKB-KW"/>
</dbReference>
<dbReference type="FunFam" id="2.70.70.10:FF:000001">
    <property type="entry name" value="PTS system glucose-specific IIA component"/>
    <property type="match status" value="1"/>
</dbReference>
<dbReference type="PANTHER" id="PTHR30175:SF4">
    <property type="entry name" value="PTS SYSTEM TREHALOSE-SPECIFIC EIIBC COMPONENT"/>
    <property type="match status" value="1"/>
</dbReference>
<dbReference type="OrthoDB" id="92465at2"/>
<dbReference type="CDD" id="cd00212">
    <property type="entry name" value="PTS_IIB_glc"/>
    <property type="match status" value="1"/>
</dbReference>
<dbReference type="PROSITE" id="PS51093">
    <property type="entry name" value="PTS_EIIA_TYPE_1"/>
    <property type="match status" value="1"/>
</dbReference>
<dbReference type="InterPro" id="IPR018113">
    <property type="entry name" value="PTrfase_EIIB_Cys"/>
</dbReference>
<dbReference type="GO" id="GO:0016301">
    <property type="term" value="F:kinase activity"/>
    <property type="evidence" value="ECO:0007669"/>
    <property type="project" value="UniProtKB-KW"/>
</dbReference>
<feature type="active site" description="Phosphocysteine intermediate; for EIIB activity" evidence="11">
    <location>
        <position position="27"/>
    </location>
</feature>
<dbReference type="KEGG" id="arf:AR1Y2_0653"/>
<keyword evidence="9 12" id="KW-1133">Transmembrane helix</keyword>
<accession>A0A4P8IC71</accession>
<dbReference type="NCBIfam" id="NF008236">
    <property type="entry name" value="PRK11007.1"/>
    <property type="match status" value="1"/>
</dbReference>
<dbReference type="Gene3D" id="3.30.1360.60">
    <property type="entry name" value="Glucose permease domain IIB"/>
    <property type="match status" value="1"/>
</dbReference>
<comment type="subcellular location">
    <subcellularLocation>
        <location evidence="1">Cell membrane</location>
        <topology evidence="1">Multi-pass membrane protein</topology>
    </subcellularLocation>
</comment>
<feature type="transmembrane region" description="Helical" evidence="12">
    <location>
        <begin position="440"/>
        <end position="464"/>
    </location>
</feature>
<dbReference type="FunFam" id="3.30.1360.60:FF:000001">
    <property type="entry name" value="PTS system glucose-specific IIBC component PtsG"/>
    <property type="match status" value="1"/>
</dbReference>
<protein>
    <submittedName>
        <fullName evidence="16">PTS system, trehalose-specific IIB component</fullName>
    </submittedName>
</protein>
<evidence type="ECO:0000313" key="16">
    <source>
        <dbReference type="EMBL" id="QCP34107.1"/>
    </source>
</evidence>
<dbReference type="Pfam" id="PF00367">
    <property type="entry name" value="PTS_EIIB"/>
    <property type="match status" value="1"/>
</dbReference>
<dbReference type="InterPro" id="IPR001127">
    <property type="entry name" value="PTS_EIIA_1_perm"/>
</dbReference>
<keyword evidence="7 12" id="KW-0812">Transmembrane</keyword>
<dbReference type="InterPro" id="IPR001996">
    <property type="entry name" value="PTS_IIB_1"/>
</dbReference>
<keyword evidence="3" id="KW-1003">Cell membrane</keyword>
<feature type="transmembrane region" description="Helical" evidence="12">
    <location>
        <begin position="307"/>
        <end position="324"/>
    </location>
</feature>
<evidence type="ECO:0000256" key="11">
    <source>
        <dbReference type="PROSITE-ProRule" id="PRU00421"/>
    </source>
</evidence>
<feature type="transmembrane region" description="Helical" evidence="12">
    <location>
        <begin position="159"/>
        <end position="177"/>
    </location>
</feature>
<dbReference type="InterPro" id="IPR011055">
    <property type="entry name" value="Dup_hybrid_motif"/>
</dbReference>
<dbReference type="Proteomes" id="UP000298653">
    <property type="component" value="Chromosome"/>
</dbReference>
<dbReference type="InterPro" id="IPR011296">
    <property type="entry name" value="PTS_IIBC_treh"/>
</dbReference>
<proteinExistence type="predicted"/>
<keyword evidence="5" id="KW-0808">Transferase</keyword>
<keyword evidence="6" id="KW-0598">Phosphotransferase system</keyword>